<keyword evidence="1" id="KW-0175">Coiled coil</keyword>
<evidence type="ECO:0000256" key="2">
    <source>
        <dbReference type="SAM" id="MobiDB-lite"/>
    </source>
</evidence>
<dbReference type="EMBL" id="ML996198">
    <property type="protein sequence ID" value="KAF2731322.1"/>
    <property type="molecule type" value="Genomic_DNA"/>
</dbReference>
<reference evidence="3" key="1">
    <citation type="journal article" date="2020" name="Stud. Mycol.">
        <title>101 Dothideomycetes genomes: a test case for predicting lifestyles and emergence of pathogens.</title>
        <authorList>
            <person name="Haridas S."/>
            <person name="Albert R."/>
            <person name="Binder M."/>
            <person name="Bloem J."/>
            <person name="Labutti K."/>
            <person name="Salamov A."/>
            <person name="Andreopoulos B."/>
            <person name="Baker S."/>
            <person name="Barry K."/>
            <person name="Bills G."/>
            <person name="Bluhm B."/>
            <person name="Cannon C."/>
            <person name="Castanera R."/>
            <person name="Culley D."/>
            <person name="Daum C."/>
            <person name="Ezra D."/>
            <person name="Gonzalez J."/>
            <person name="Henrissat B."/>
            <person name="Kuo A."/>
            <person name="Liang C."/>
            <person name="Lipzen A."/>
            <person name="Lutzoni F."/>
            <person name="Magnuson J."/>
            <person name="Mondo S."/>
            <person name="Nolan M."/>
            <person name="Ohm R."/>
            <person name="Pangilinan J."/>
            <person name="Park H.-J."/>
            <person name="Ramirez L."/>
            <person name="Alfaro M."/>
            <person name="Sun H."/>
            <person name="Tritt A."/>
            <person name="Yoshinaga Y."/>
            <person name="Zwiers L.-H."/>
            <person name="Turgeon B."/>
            <person name="Goodwin S."/>
            <person name="Spatafora J."/>
            <person name="Crous P."/>
            <person name="Grigoriev I."/>
        </authorList>
    </citation>
    <scope>NUCLEOTIDE SEQUENCE</scope>
    <source>
        <strain evidence="3">CBS 125425</strain>
    </source>
</reference>
<sequence>MSDHNDPIVTALHAATQQFCGSEQTAHNQQVTSQDLNSAARQRAMEHIMHLRHQVFSSTQPGSSEVPLQTTQTAPQIAPCGKDTASTAVEKHGQTGGAMTPSLRDHAPRDNSQASLNRPTNNIDPQYFPETGPAPPPPNTLGPQQSCGTLHTSNGSQGLSLSASPGSSRPANGFDYDNHSSTPKGHSQLLITTVQQPLLASNPVSGKNGAATSQRQNPPHLSSYSQQYDAIRQPGTPAQNAALHPATSVRKRKNVNRDSSSKMRIGVLENQIKAVYNQGNVYQNTMATSQRPLYPNTYQRNDTPPPVPPPGYYVVANPAAHPSPVQSAPIPPPGHYVAATPAYMQACTWVRDQDGVPIATFYFPPLEWLSDELIAKKRAELKKDPFPLAHRYQEYIHYFPLGKNQFANRYYLDLLANQFVEDSDMSLTARAVRFARKHYGNYWGIRDLELVCSEMERHEGREQKEIEAVEAAEKEKKKAYEAAEQEKKKAAERALVQAKTDWMARRGLAFQL</sequence>
<feature type="compositionally biased region" description="Polar residues" evidence="2">
    <location>
        <begin position="144"/>
        <end position="170"/>
    </location>
</feature>
<comment type="caution">
    <text evidence="3">The sequence shown here is derived from an EMBL/GenBank/DDBJ whole genome shotgun (WGS) entry which is preliminary data.</text>
</comment>
<dbReference type="AlphaFoldDB" id="A0A9P4UWR5"/>
<evidence type="ECO:0000256" key="1">
    <source>
        <dbReference type="SAM" id="Coils"/>
    </source>
</evidence>
<accession>A0A9P4UWR5</accession>
<proteinExistence type="predicted"/>
<feature type="compositionally biased region" description="Polar residues" evidence="2">
    <location>
        <begin position="110"/>
        <end position="124"/>
    </location>
</feature>
<feature type="compositionally biased region" description="Polar residues" evidence="2">
    <location>
        <begin position="200"/>
        <end position="228"/>
    </location>
</feature>
<feature type="region of interest" description="Disordered" evidence="2">
    <location>
        <begin position="200"/>
        <end position="261"/>
    </location>
</feature>
<keyword evidence="4" id="KW-1185">Reference proteome</keyword>
<feature type="coiled-coil region" evidence="1">
    <location>
        <begin position="455"/>
        <end position="501"/>
    </location>
</feature>
<gene>
    <name evidence="3" type="ORF">EJ04DRAFT_566958</name>
</gene>
<evidence type="ECO:0000313" key="3">
    <source>
        <dbReference type="EMBL" id="KAF2731322.1"/>
    </source>
</evidence>
<protein>
    <submittedName>
        <fullName evidence="3">Uncharacterized protein</fullName>
    </submittedName>
</protein>
<evidence type="ECO:0000313" key="4">
    <source>
        <dbReference type="Proteomes" id="UP000799444"/>
    </source>
</evidence>
<feature type="region of interest" description="Disordered" evidence="2">
    <location>
        <begin position="76"/>
        <end position="185"/>
    </location>
</feature>
<name>A0A9P4UWR5_9PLEO</name>
<dbReference type="Proteomes" id="UP000799444">
    <property type="component" value="Unassembled WGS sequence"/>
</dbReference>
<organism evidence="3 4">
    <name type="scientific">Polyplosphaeria fusca</name>
    <dbReference type="NCBI Taxonomy" id="682080"/>
    <lineage>
        <taxon>Eukaryota</taxon>
        <taxon>Fungi</taxon>
        <taxon>Dikarya</taxon>
        <taxon>Ascomycota</taxon>
        <taxon>Pezizomycotina</taxon>
        <taxon>Dothideomycetes</taxon>
        <taxon>Pleosporomycetidae</taxon>
        <taxon>Pleosporales</taxon>
        <taxon>Tetraplosphaeriaceae</taxon>
        <taxon>Polyplosphaeria</taxon>
    </lineage>
</organism>
<dbReference type="OrthoDB" id="3692269at2759"/>